<feature type="signal peptide" evidence="2">
    <location>
        <begin position="1"/>
        <end position="18"/>
    </location>
</feature>
<name>A0A8B6CIB0_MYTGA</name>
<gene>
    <name evidence="3" type="ORF">MGAL_10B028692</name>
</gene>
<dbReference type="OrthoDB" id="1702031at2759"/>
<dbReference type="EMBL" id="UYJE01001774">
    <property type="protein sequence ID" value="VDI05067.1"/>
    <property type="molecule type" value="Genomic_DNA"/>
</dbReference>
<evidence type="ECO:0000313" key="4">
    <source>
        <dbReference type="Proteomes" id="UP000596742"/>
    </source>
</evidence>
<dbReference type="Proteomes" id="UP000596742">
    <property type="component" value="Unassembled WGS sequence"/>
</dbReference>
<keyword evidence="1" id="KW-0175">Coiled coil</keyword>
<evidence type="ECO:0000256" key="1">
    <source>
        <dbReference type="SAM" id="Coils"/>
    </source>
</evidence>
<dbReference type="SUPFAM" id="SSF58113">
    <property type="entry name" value="Apolipoprotein A-I"/>
    <property type="match status" value="1"/>
</dbReference>
<accession>A0A8B6CIB0</accession>
<feature type="chain" id="PRO_5032499384" evidence="2">
    <location>
        <begin position="19"/>
        <end position="126"/>
    </location>
</feature>
<keyword evidence="4" id="KW-1185">Reference proteome</keyword>
<feature type="coiled-coil region" evidence="1">
    <location>
        <begin position="61"/>
        <end position="125"/>
    </location>
</feature>
<dbReference type="AlphaFoldDB" id="A0A8B6CIB0"/>
<protein>
    <submittedName>
        <fullName evidence="3">Uncharacterized protein</fullName>
    </submittedName>
</protein>
<sequence length="126" mass="14842">MPNYLVVLILSVFVLLGAFYENTVERRIIQIKEELLELGNEKKMKVKEELKSTSEAITKVKVEFESTIKKLKQELESTKKNLKQELESTKTELKQELESTRKELKQELESNRKELKQELESTKKEL</sequence>
<evidence type="ECO:0000256" key="2">
    <source>
        <dbReference type="SAM" id="SignalP"/>
    </source>
</evidence>
<keyword evidence="2" id="KW-0732">Signal</keyword>
<reference evidence="3" key="1">
    <citation type="submission" date="2018-11" db="EMBL/GenBank/DDBJ databases">
        <authorList>
            <person name="Alioto T."/>
            <person name="Alioto T."/>
        </authorList>
    </citation>
    <scope>NUCLEOTIDE SEQUENCE</scope>
</reference>
<comment type="caution">
    <text evidence="3">The sequence shown here is derived from an EMBL/GenBank/DDBJ whole genome shotgun (WGS) entry which is preliminary data.</text>
</comment>
<dbReference type="Gene3D" id="1.20.120.20">
    <property type="entry name" value="Apolipoprotein"/>
    <property type="match status" value="1"/>
</dbReference>
<organism evidence="3 4">
    <name type="scientific">Mytilus galloprovincialis</name>
    <name type="common">Mediterranean mussel</name>
    <dbReference type="NCBI Taxonomy" id="29158"/>
    <lineage>
        <taxon>Eukaryota</taxon>
        <taxon>Metazoa</taxon>
        <taxon>Spiralia</taxon>
        <taxon>Lophotrochozoa</taxon>
        <taxon>Mollusca</taxon>
        <taxon>Bivalvia</taxon>
        <taxon>Autobranchia</taxon>
        <taxon>Pteriomorphia</taxon>
        <taxon>Mytilida</taxon>
        <taxon>Mytiloidea</taxon>
        <taxon>Mytilidae</taxon>
        <taxon>Mytilinae</taxon>
        <taxon>Mytilus</taxon>
    </lineage>
</organism>
<evidence type="ECO:0000313" key="3">
    <source>
        <dbReference type="EMBL" id="VDI05067.1"/>
    </source>
</evidence>
<proteinExistence type="predicted"/>